<organism evidence="2 3">
    <name type="scientific">Secundilactobacillus silagincola</name>
    <dbReference type="NCBI Taxonomy" id="1714681"/>
    <lineage>
        <taxon>Bacteria</taxon>
        <taxon>Bacillati</taxon>
        <taxon>Bacillota</taxon>
        <taxon>Bacilli</taxon>
        <taxon>Lactobacillales</taxon>
        <taxon>Lactobacillaceae</taxon>
        <taxon>Secundilactobacillus</taxon>
    </lineage>
</organism>
<dbReference type="Gene3D" id="3.40.50.1820">
    <property type="entry name" value="alpha/beta hydrolase"/>
    <property type="match status" value="1"/>
</dbReference>
<dbReference type="GO" id="GO:0016787">
    <property type="term" value="F:hydrolase activity"/>
    <property type="evidence" value="ECO:0007669"/>
    <property type="project" value="InterPro"/>
</dbReference>
<accession>A0A1Z5H4F4</accession>
<evidence type="ECO:0000259" key="1">
    <source>
        <dbReference type="Pfam" id="PF02230"/>
    </source>
</evidence>
<feature type="domain" description="Phospholipase/carboxylesterase/thioesterase" evidence="1">
    <location>
        <begin position="75"/>
        <end position="202"/>
    </location>
</feature>
<evidence type="ECO:0000313" key="3">
    <source>
        <dbReference type="Proteomes" id="UP000223370"/>
    </source>
</evidence>
<keyword evidence="3" id="KW-1185">Reference proteome</keyword>
<dbReference type="EMBL" id="BCMJ01000002">
    <property type="protein sequence ID" value="GAT18186.1"/>
    <property type="molecule type" value="Genomic_DNA"/>
</dbReference>
<comment type="caution">
    <text evidence="2">The sequence shown here is derived from an EMBL/GenBank/DDBJ whole genome shotgun (WGS) entry which is preliminary data.</text>
</comment>
<name>A0A1Z5H4F4_9LACO</name>
<sequence length="203" mass="22899">MTNGIHTAFFPGRTDLAPVLMLHGTGGDESDLLPIATFLFPEHPKLGIRGRINEHGSNRYFIRHEDGTFDLDNLNQETDWLLNAIEQETARYQLDANRLIVLGFSNGANIAAYAWLNKPTPFKIAVLLHPMMITPPHQIVNLTGYRTFATYGDVDPIVSEDNFDQLIQQLTDAHVTVEAFKNHQSHHLTQTELMAAQAWIKKL</sequence>
<dbReference type="OrthoDB" id="9796570at2"/>
<dbReference type="AlphaFoldDB" id="A0A1Z5H4F4"/>
<dbReference type="InterPro" id="IPR029058">
    <property type="entry name" value="AB_hydrolase_fold"/>
</dbReference>
<gene>
    <name evidence="2" type="ORF">IWT5_00459</name>
</gene>
<dbReference type="Proteomes" id="UP000223370">
    <property type="component" value="Unassembled WGS sequence"/>
</dbReference>
<proteinExistence type="predicted"/>
<protein>
    <submittedName>
        <fullName evidence="2">Phospholipase/carboxylesterase</fullName>
    </submittedName>
</protein>
<dbReference type="RefSeq" id="WP_098823711.1">
    <property type="nucleotide sequence ID" value="NZ_BCMJ01000002.1"/>
</dbReference>
<reference evidence="2 3" key="1">
    <citation type="submission" date="2015-11" db="EMBL/GenBank/DDBJ databases">
        <title>Draft genome sequences of new species of the genus Lactobacillus isolated from orchardgrass silage.</title>
        <authorList>
            <person name="Tohno M."/>
            <person name="Tanizawa Y."/>
            <person name="Arita M."/>
        </authorList>
    </citation>
    <scope>NUCLEOTIDE SEQUENCE [LARGE SCALE GENOMIC DNA]</scope>
    <source>
        <strain evidence="2 3">IWT5</strain>
    </source>
</reference>
<dbReference type="Pfam" id="PF02230">
    <property type="entry name" value="Abhydrolase_2"/>
    <property type="match status" value="1"/>
</dbReference>
<dbReference type="InterPro" id="IPR003140">
    <property type="entry name" value="PLipase/COase/thioEstase"/>
</dbReference>
<dbReference type="SUPFAM" id="SSF53474">
    <property type="entry name" value="alpha/beta-Hydrolases"/>
    <property type="match status" value="1"/>
</dbReference>
<evidence type="ECO:0000313" key="2">
    <source>
        <dbReference type="EMBL" id="GAT18186.1"/>
    </source>
</evidence>